<protein>
    <submittedName>
        <fullName evidence="2">OmpW family protein</fullName>
    </submittedName>
</protein>
<gene>
    <name evidence="2" type="ORF">E3E12_04325</name>
</gene>
<dbReference type="InterPro" id="IPR011250">
    <property type="entry name" value="OMP/PagP_B-barrel"/>
</dbReference>
<dbReference type="GO" id="GO:0019867">
    <property type="term" value="C:outer membrane"/>
    <property type="evidence" value="ECO:0007669"/>
    <property type="project" value="InterPro"/>
</dbReference>
<evidence type="ECO:0000256" key="1">
    <source>
        <dbReference type="ARBA" id="ARBA00009330"/>
    </source>
</evidence>
<dbReference type="Proteomes" id="UP000318709">
    <property type="component" value="Chromosome"/>
</dbReference>
<dbReference type="AlphaFoldDB" id="A0A4Y6UB67"/>
<dbReference type="EMBL" id="CP038231">
    <property type="protein sequence ID" value="QDH14374.1"/>
    <property type="molecule type" value="Genomic_DNA"/>
</dbReference>
<evidence type="ECO:0000313" key="2">
    <source>
        <dbReference type="EMBL" id="QDH14374.1"/>
    </source>
</evidence>
<name>A0A4Y6UB67_9PROT</name>
<accession>A0A4Y6UB67</accession>
<sequence length="326" mass="34544">MAATAALALPAMAAAAPVTTVATTSTGVAPMPKGMQAAPDVNVNVAAPADDDSGCGLWKTCKNTRIGFGAGDIVLGLSAIGVITNNTSSGVTINGVNGGAMLGGKGAALNGKGTNYIPGTKGAYSNGTHGKHSSLTSTDNAMPEMTIRYFITDNISLEAIASMVHLHYYAHNTAASTLNAVTHNQQWNKLDVGHTWVLPPTLTAAWHFRPHKRFNPYVGVGFMLAFFPDNSPGKNDQATLAKLGVGGHNRQLFQRLKIQTTPAVAFDFGFDYQVLGNWFWNFDVKQALMHTSVFLNHKHAQLTNGQVHAHSSINPTILGTGIAYRF</sequence>
<dbReference type="OrthoDB" id="9807574at2"/>
<reference evidence="2 3" key="1">
    <citation type="submission" date="2019-03" db="EMBL/GenBank/DDBJ databases">
        <title>The complete genome sequence of Swingsia_sp. F3b2 LMG30590(T).</title>
        <authorList>
            <person name="Chua K.-O."/>
            <person name="Chan K.-G."/>
            <person name="See-Too W.-S."/>
        </authorList>
    </citation>
    <scope>NUCLEOTIDE SEQUENCE [LARGE SCALE GENOMIC DNA]</scope>
    <source>
        <strain evidence="2 3">F3b2</strain>
    </source>
</reference>
<dbReference type="PANTHER" id="PTHR36920:SF1">
    <property type="entry name" value="OUTER MEMBRANE PROTEIN W"/>
    <property type="match status" value="1"/>
</dbReference>
<dbReference type="GO" id="GO:0055085">
    <property type="term" value="P:transmembrane transport"/>
    <property type="evidence" value="ECO:0007669"/>
    <property type="project" value="TreeGrafter"/>
</dbReference>
<evidence type="ECO:0000313" key="3">
    <source>
        <dbReference type="Proteomes" id="UP000318709"/>
    </source>
</evidence>
<dbReference type="Pfam" id="PF03922">
    <property type="entry name" value="OmpW"/>
    <property type="match status" value="1"/>
</dbReference>
<keyword evidence="3" id="KW-1185">Reference proteome</keyword>
<dbReference type="InterPro" id="IPR005618">
    <property type="entry name" value="OMPW"/>
</dbReference>
<dbReference type="Gene3D" id="2.40.160.20">
    <property type="match status" value="1"/>
</dbReference>
<comment type="similarity">
    <text evidence="1">Belongs to the OmpW/AlkL family.</text>
</comment>
<proteinExistence type="inferred from homology"/>
<dbReference type="KEGG" id="swf:E3E12_04325"/>
<organism evidence="2 3">
    <name type="scientific">Formicincola oecophyllae</name>
    <dbReference type="NCBI Taxonomy" id="2558361"/>
    <lineage>
        <taxon>Bacteria</taxon>
        <taxon>Pseudomonadati</taxon>
        <taxon>Pseudomonadota</taxon>
        <taxon>Alphaproteobacteria</taxon>
        <taxon>Acetobacterales</taxon>
        <taxon>Acetobacteraceae</taxon>
        <taxon>Formicincola</taxon>
    </lineage>
</organism>
<dbReference type="PANTHER" id="PTHR36920">
    <property type="match status" value="1"/>
</dbReference>
<dbReference type="SUPFAM" id="SSF56925">
    <property type="entry name" value="OMPA-like"/>
    <property type="match status" value="1"/>
</dbReference>